<dbReference type="PANTHER" id="PTHR13082:SF0">
    <property type="entry name" value="HISTONE DEACETYLASE COMPLEX SUBUNIT SAP18"/>
    <property type="match status" value="1"/>
</dbReference>
<keyword evidence="4" id="KW-1185">Reference proteome</keyword>
<feature type="compositionally biased region" description="Low complexity" evidence="2">
    <location>
        <begin position="220"/>
        <end position="230"/>
    </location>
</feature>
<dbReference type="Proteomes" id="UP000053257">
    <property type="component" value="Unassembled WGS sequence"/>
</dbReference>
<evidence type="ECO:0008006" key="5">
    <source>
        <dbReference type="Google" id="ProtNLM"/>
    </source>
</evidence>
<evidence type="ECO:0000256" key="1">
    <source>
        <dbReference type="ARBA" id="ARBA00009143"/>
    </source>
</evidence>
<name>A0A0C3PSM3_PHLG1</name>
<dbReference type="STRING" id="745531.A0A0C3PSM3"/>
<organism evidence="3 4">
    <name type="scientific">Phlebiopsis gigantea (strain 11061_1 CR5-6)</name>
    <name type="common">White-rot fungus</name>
    <name type="synonym">Peniophora gigantea</name>
    <dbReference type="NCBI Taxonomy" id="745531"/>
    <lineage>
        <taxon>Eukaryota</taxon>
        <taxon>Fungi</taxon>
        <taxon>Dikarya</taxon>
        <taxon>Basidiomycota</taxon>
        <taxon>Agaricomycotina</taxon>
        <taxon>Agaricomycetes</taxon>
        <taxon>Polyporales</taxon>
        <taxon>Phanerochaetaceae</taxon>
        <taxon>Phlebiopsis</taxon>
    </lineage>
</organism>
<dbReference type="InterPro" id="IPR042534">
    <property type="entry name" value="SAP18_sf"/>
</dbReference>
<evidence type="ECO:0000313" key="3">
    <source>
        <dbReference type="EMBL" id="KIP10378.1"/>
    </source>
</evidence>
<sequence length="294" mass="31563">MEDTAVSGRPVVDREKTAPFLIRTFIKVGTFHRLAQFEDGALPTAEEQQLFTWKDATLREVLTTLRSTAPASTEYRHPLARYSFRAIYADSANRGRIAQKDLGMVYSRDILGEPGTLAAPAPRLVVDAETADEERTLDELRFVPGDYMCVMVHLPKNVAVTPAELSIKGSGAAASTAAAGPGFANGWKKDGGRTDGGWSGSLGGGAGGAGRGGGHWRGESSAPAPVPRGARGSGRGRADAGDRDRRVPPPRRDSPPRRGGGWGDRDRERERGGRGRSVSRSRSPAGRRRNSRYD</sequence>
<dbReference type="PANTHER" id="PTHR13082">
    <property type="entry name" value="SAP18"/>
    <property type="match status" value="1"/>
</dbReference>
<accession>A0A0C3PSM3</accession>
<dbReference type="Gene3D" id="3.10.20.550">
    <property type="entry name" value="ASAP complex, SAP18 subunit"/>
    <property type="match status" value="1"/>
</dbReference>
<feature type="compositionally biased region" description="Basic and acidic residues" evidence="2">
    <location>
        <begin position="263"/>
        <end position="273"/>
    </location>
</feature>
<dbReference type="InterPro" id="IPR010516">
    <property type="entry name" value="SAP18"/>
</dbReference>
<feature type="region of interest" description="Disordered" evidence="2">
    <location>
        <begin position="175"/>
        <end position="294"/>
    </location>
</feature>
<evidence type="ECO:0000313" key="4">
    <source>
        <dbReference type="Proteomes" id="UP000053257"/>
    </source>
</evidence>
<comment type="similarity">
    <text evidence="1">Belongs to the SAP18 family.</text>
</comment>
<gene>
    <name evidence="3" type="ORF">PHLGIDRAFT_101279</name>
</gene>
<reference evidence="3 4" key="1">
    <citation type="journal article" date="2014" name="PLoS Genet.">
        <title>Analysis of the Phlebiopsis gigantea genome, transcriptome and secretome provides insight into its pioneer colonization strategies of wood.</title>
        <authorList>
            <person name="Hori C."/>
            <person name="Ishida T."/>
            <person name="Igarashi K."/>
            <person name="Samejima M."/>
            <person name="Suzuki H."/>
            <person name="Master E."/>
            <person name="Ferreira P."/>
            <person name="Ruiz-Duenas F.J."/>
            <person name="Held B."/>
            <person name="Canessa P."/>
            <person name="Larrondo L.F."/>
            <person name="Schmoll M."/>
            <person name="Druzhinina I.S."/>
            <person name="Kubicek C.P."/>
            <person name="Gaskell J.A."/>
            <person name="Kersten P."/>
            <person name="St John F."/>
            <person name="Glasner J."/>
            <person name="Sabat G."/>
            <person name="Splinter BonDurant S."/>
            <person name="Syed K."/>
            <person name="Yadav J."/>
            <person name="Mgbeahuruike A.C."/>
            <person name="Kovalchuk A."/>
            <person name="Asiegbu F.O."/>
            <person name="Lackner G."/>
            <person name="Hoffmeister D."/>
            <person name="Rencoret J."/>
            <person name="Gutierrez A."/>
            <person name="Sun H."/>
            <person name="Lindquist E."/>
            <person name="Barry K."/>
            <person name="Riley R."/>
            <person name="Grigoriev I.V."/>
            <person name="Henrissat B."/>
            <person name="Kues U."/>
            <person name="Berka R.M."/>
            <person name="Martinez A.T."/>
            <person name="Covert S.F."/>
            <person name="Blanchette R.A."/>
            <person name="Cullen D."/>
        </authorList>
    </citation>
    <scope>NUCLEOTIDE SEQUENCE [LARGE SCALE GENOMIC DNA]</scope>
    <source>
        <strain evidence="3 4">11061_1 CR5-6</strain>
    </source>
</reference>
<protein>
    <recommendedName>
        <fullName evidence="5">Histone deacetylase complex subunit SAP18</fullName>
    </recommendedName>
</protein>
<dbReference type="OrthoDB" id="440566at2759"/>
<dbReference type="HOGENOM" id="CLU_064128_0_0_1"/>
<feature type="compositionally biased region" description="Gly residues" evidence="2">
    <location>
        <begin position="194"/>
        <end position="215"/>
    </location>
</feature>
<evidence type="ECO:0000256" key="2">
    <source>
        <dbReference type="SAM" id="MobiDB-lite"/>
    </source>
</evidence>
<dbReference type="GO" id="GO:0005634">
    <property type="term" value="C:nucleus"/>
    <property type="evidence" value="ECO:0007669"/>
    <property type="project" value="TreeGrafter"/>
</dbReference>
<feature type="compositionally biased region" description="Basic and acidic residues" evidence="2">
    <location>
        <begin position="236"/>
        <end position="256"/>
    </location>
</feature>
<proteinExistence type="inferred from homology"/>
<dbReference type="Pfam" id="PF06487">
    <property type="entry name" value="SAP18"/>
    <property type="match status" value="1"/>
</dbReference>
<dbReference type="AlphaFoldDB" id="A0A0C3PSM3"/>
<feature type="compositionally biased region" description="Low complexity" evidence="2">
    <location>
        <begin position="175"/>
        <end position="184"/>
    </location>
</feature>
<dbReference type="EMBL" id="KN840455">
    <property type="protein sequence ID" value="KIP10378.1"/>
    <property type="molecule type" value="Genomic_DNA"/>
</dbReference>
<feature type="compositionally biased region" description="Basic residues" evidence="2">
    <location>
        <begin position="285"/>
        <end position="294"/>
    </location>
</feature>